<accession>A0A2R6P5Q6</accession>
<dbReference type="EMBL" id="NKQK01000028">
    <property type="protein sequence ID" value="PSR85943.1"/>
    <property type="molecule type" value="Genomic_DNA"/>
</dbReference>
<protein>
    <submittedName>
        <fullName evidence="2">Retrotransposon-derived protein</fullName>
    </submittedName>
</protein>
<comment type="caution">
    <text evidence="2">The sequence shown here is derived from an EMBL/GenBank/DDBJ whole genome shotgun (WGS) entry which is preliminary data.</text>
</comment>
<feature type="transmembrane region" description="Helical" evidence="1">
    <location>
        <begin position="21"/>
        <end position="42"/>
    </location>
</feature>
<reference evidence="2 3" key="1">
    <citation type="submission" date="2017-07" db="EMBL/GenBank/DDBJ databases">
        <title>An improved, manually edited Actinidia chinensis var. chinensis (kiwifruit) genome highlights the challenges associated with draft genomes and gene prediction in plants.</title>
        <authorList>
            <person name="Pilkington S."/>
            <person name="Crowhurst R."/>
            <person name="Hilario E."/>
            <person name="Nardozza S."/>
            <person name="Fraser L."/>
            <person name="Peng Y."/>
            <person name="Gunaseelan K."/>
            <person name="Simpson R."/>
            <person name="Tahir J."/>
            <person name="Deroles S."/>
            <person name="Templeton K."/>
            <person name="Luo Z."/>
            <person name="Davy M."/>
            <person name="Cheng C."/>
            <person name="Mcneilage M."/>
            <person name="Scaglione D."/>
            <person name="Liu Y."/>
            <person name="Zhang Q."/>
            <person name="Datson P."/>
            <person name="De Silva N."/>
            <person name="Gardiner S."/>
            <person name="Bassett H."/>
            <person name="Chagne D."/>
            <person name="Mccallum J."/>
            <person name="Dzierzon H."/>
            <person name="Deng C."/>
            <person name="Wang Y.-Y."/>
            <person name="Barron N."/>
            <person name="Manako K."/>
            <person name="Bowen J."/>
            <person name="Foster T."/>
            <person name="Erridge Z."/>
            <person name="Tiffin H."/>
            <person name="Waite C."/>
            <person name="Davies K."/>
            <person name="Grierson E."/>
            <person name="Laing W."/>
            <person name="Kirk R."/>
            <person name="Chen X."/>
            <person name="Wood M."/>
            <person name="Montefiori M."/>
            <person name="Brummell D."/>
            <person name="Schwinn K."/>
            <person name="Catanach A."/>
            <person name="Fullerton C."/>
            <person name="Li D."/>
            <person name="Meiyalaghan S."/>
            <person name="Nieuwenhuizen N."/>
            <person name="Read N."/>
            <person name="Prakash R."/>
            <person name="Hunter D."/>
            <person name="Zhang H."/>
            <person name="Mckenzie M."/>
            <person name="Knabel M."/>
            <person name="Harris A."/>
            <person name="Allan A."/>
            <person name="Chen A."/>
            <person name="Janssen B."/>
            <person name="Plunkett B."/>
            <person name="Dwamena C."/>
            <person name="Voogd C."/>
            <person name="Leif D."/>
            <person name="Lafferty D."/>
            <person name="Souleyre E."/>
            <person name="Varkonyi-Gasic E."/>
            <person name="Gambi F."/>
            <person name="Hanley J."/>
            <person name="Yao J.-L."/>
            <person name="Cheung J."/>
            <person name="David K."/>
            <person name="Warren B."/>
            <person name="Marsh K."/>
            <person name="Snowden K."/>
            <person name="Lin-Wang K."/>
            <person name="Brian L."/>
            <person name="Martinez-Sanchez M."/>
            <person name="Wang M."/>
            <person name="Ileperuma N."/>
            <person name="Macnee N."/>
            <person name="Campin R."/>
            <person name="Mcatee P."/>
            <person name="Drummond R."/>
            <person name="Espley R."/>
            <person name="Ireland H."/>
            <person name="Wu R."/>
            <person name="Atkinson R."/>
            <person name="Karunairetnam S."/>
            <person name="Bulley S."/>
            <person name="Chunkath S."/>
            <person name="Hanley Z."/>
            <person name="Storey R."/>
            <person name="Thrimawithana A."/>
            <person name="Thomson S."/>
            <person name="David C."/>
            <person name="Testolin R."/>
        </authorList>
    </citation>
    <scope>NUCLEOTIDE SEQUENCE [LARGE SCALE GENOMIC DNA]</scope>
    <source>
        <strain evidence="3">cv. Red5</strain>
        <tissue evidence="2">Young leaf</tissue>
    </source>
</reference>
<dbReference type="Gramene" id="PSR85943">
    <property type="protein sequence ID" value="PSR85943"/>
    <property type="gene ID" value="CEY00_Acc31543"/>
</dbReference>
<dbReference type="Proteomes" id="UP000241394">
    <property type="component" value="Chromosome LG28"/>
</dbReference>
<feature type="transmembrane region" description="Helical" evidence="1">
    <location>
        <begin position="227"/>
        <end position="252"/>
    </location>
</feature>
<organism evidence="2 3">
    <name type="scientific">Actinidia chinensis var. chinensis</name>
    <name type="common">Chinese soft-hair kiwi</name>
    <dbReference type="NCBI Taxonomy" id="1590841"/>
    <lineage>
        <taxon>Eukaryota</taxon>
        <taxon>Viridiplantae</taxon>
        <taxon>Streptophyta</taxon>
        <taxon>Embryophyta</taxon>
        <taxon>Tracheophyta</taxon>
        <taxon>Spermatophyta</taxon>
        <taxon>Magnoliopsida</taxon>
        <taxon>eudicotyledons</taxon>
        <taxon>Gunneridae</taxon>
        <taxon>Pentapetalae</taxon>
        <taxon>asterids</taxon>
        <taxon>Ericales</taxon>
        <taxon>Actinidiaceae</taxon>
        <taxon>Actinidia</taxon>
    </lineage>
</organism>
<dbReference type="PANTHER" id="PTHR37172">
    <property type="entry name" value="TRANSMEMBRANE PROTEIN"/>
    <property type="match status" value="1"/>
</dbReference>
<keyword evidence="1" id="KW-0812">Transmembrane</keyword>
<sequence>MGWKIWQQSYAKKLLTEPFHLLTTTLFSLLLPVSFLLLARLSAAHYFFTQTQPPNSPFLLSLFLYINPSLFPALVSVLIIAALIHSLNGQTKLAKPISLPHLYTAWILLSILQVCVFWGIEGSIAAGIVGFGLGNERSLPSRVFFFLGMHETMLYWWRAVVKPVVDYTIFGFSKEERWVQRVAVAASFGTLWWVRLRHEVESLVLVLEIKKKLSMDIGVADFVGWGLYYLTATIGMMRAAMGIMWFGVILLYRMVEENQGDSIGNEEKV</sequence>
<dbReference type="FunCoup" id="A0A2R6P5Q6">
    <property type="interactions" value="100"/>
</dbReference>
<dbReference type="AlphaFoldDB" id="A0A2R6P5Q6"/>
<dbReference type="PANTHER" id="PTHR37172:SF3">
    <property type="entry name" value="TRANSMEMBRANE PROTEIN"/>
    <property type="match status" value="1"/>
</dbReference>
<reference evidence="3" key="2">
    <citation type="journal article" date="2018" name="BMC Genomics">
        <title>A manually annotated Actinidia chinensis var. chinensis (kiwifruit) genome highlights the challenges associated with draft genomes and gene prediction in plants.</title>
        <authorList>
            <person name="Pilkington S.M."/>
            <person name="Crowhurst R."/>
            <person name="Hilario E."/>
            <person name="Nardozza S."/>
            <person name="Fraser L."/>
            <person name="Peng Y."/>
            <person name="Gunaseelan K."/>
            <person name="Simpson R."/>
            <person name="Tahir J."/>
            <person name="Deroles S.C."/>
            <person name="Templeton K."/>
            <person name="Luo Z."/>
            <person name="Davy M."/>
            <person name="Cheng C."/>
            <person name="McNeilage M."/>
            <person name="Scaglione D."/>
            <person name="Liu Y."/>
            <person name="Zhang Q."/>
            <person name="Datson P."/>
            <person name="De Silva N."/>
            <person name="Gardiner S.E."/>
            <person name="Bassett H."/>
            <person name="Chagne D."/>
            <person name="McCallum J."/>
            <person name="Dzierzon H."/>
            <person name="Deng C."/>
            <person name="Wang Y.Y."/>
            <person name="Barron L."/>
            <person name="Manako K."/>
            <person name="Bowen J."/>
            <person name="Foster T.M."/>
            <person name="Erridge Z.A."/>
            <person name="Tiffin H."/>
            <person name="Waite C.N."/>
            <person name="Davies K.M."/>
            <person name="Grierson E.P."/>
            <person name="Laing W.A."/>
            <person name="Kirk R."/>
            <person name="Chen X."/>
            <person name="Wood M."/>
            <person name="Montefiori M."/>
            <person name="Brummell D.A."/>
            <person name="Schwinn K.E."/>
            <person name="Catanach A."/>
            <person name="Fullerton C."/>
            <person name="Li D."/>
            <person name="Meiyalaghan S."/>
            <person name="Nieuwenhuizen N."/>
            <person name="Read N."/>
            <person name="Prakash R."/>
            <person name="Hunter D."/>
            <person name="Zhang H."/>
            <person name="McKenzie M."/>
            <person name="Knabel M."/>
            <person name="Harris A."/>
            <person name="Allan A.C."/>
            <person name="Gleave A."/>
            <person name="Chen A."/>
            <person name="Janssen B.J."/>
            <person name="Plunkett B."/>
            <person name="Ampomah-Dwamena C."/>
            <person name="Voogd C."/>
            <person name="Leif D."/>
            <person name="Lafferty D."/>
            <person name="Souleyre E.J.F."/>
            <person name="Varkonyi-Gasic E."/>
            <person name="Gambi F."/>
            <person name="Hanley J."/>
            <person name="Yao J.L."/>
            <person name="Cheung J."/>
            <person name="David K.M."/>
            <person name="Warren B."/>
            <person name="Marsh K."/>
            <person name="Snowden K.C."/>
            <person name="Lin-Wang K."/>
            <person name="Brian L."/>
            <person name="Martinez-Sanchez M."/>
            <person name="Wang M."/>
            <person name="Ileperuma N."/>
            <person name="Macnee N."/>
            <person name="Campin R."/>
            <person name="McAtee P."/>
            <person name="Drummond R.S.M."/>
            <person name="Espley R.V."/>
            <person name="Ireland H.S."/>
            <person name="Wu R."/>
            <person name="Atkinson R.G."/>
            <person name="Karunairetnam S."/>
            <person name="Bulley S."/>
            <person name="Chunkath S."/>
            <person name="Hanley Z."/>
            <person name="Storey R."/>
            <person name="Thrimawithana A.H."/>
            <person name="Thomson S."/>
            <person name="David C."/>
            <person name="Testolin R."/>
            <person name="Huang H."/>
            <person name="Hellens R.P."/>
            <person name="Schaffer R.J."/>
        </authorList>
    </citation>
    <scope>NUCLEOTIDE SEQUENCE [LARGE SCALE GENOMIC DNA]</scope>
    <source>
        <strain evidence="3">cv. Red5</strain>
    </source>
</reference>
<keyword evidence="1" id="KW-0472">Membrane</keyword>
<evidence type="ECO:0000313" key="2">
    <source>
        <dbReference type="EMBL" id="PSR85943.1"/>
    </source>
</evidence>
<evidence type="ECO:0000256" key="1">
    <source>
        <dbReference type="SAM" id="Phobius"/>
    </source>
</evidence>
<evidence type="ECO:0000313" key="3">
    <source>
        <dbReference type="Proteomes" id="UP000241394"/>
    </source>
</evidence>
<name>A0A2R6P5Q6_ACTCC</name>
<keyword evidence="3" id="KW-1185">Reference proteome</keyword>
<proteinExistence type="predicted"/>
<keyword evidence="1" id="KW-1133">Transmembrane helix</keyword>
<dbReference type="OMA" id="NDIARMV"/>
<gene>
    <name evidence="2" type="ORF">CEY00_Acc31543</name>
</gene>
<feature type="transmembrane region" description="Helical" evidence="1">
    <location>
        <begin position="105"/>
        <end position="133"/>
    </location>
</feature>
<feature type="transmembrane region" description="Helical" evidence="1">
    <location>
        <begin position="62"/>
        <end position="84"/>
    </location>
</feature>
<dbReference type="InParanoid" id="A0A2R6P5Q6"/>
<dbReference type="OrthoDB" id="1913803at2759"/>